<dbReference type="NCBIfam" id="TIGR00268">
    <property type="entry name" value="ATP-dependent sacrificial sulfur transferase LarE"/>
    <property type="match status" value="1"/>
</dbReference>
<dbReference type="EMBL" id="UHDK01000001">
    <property type="protein sequence ID" value="SUM35249.1"/>
    <property type="molecule type" value="Genomic_DNA"/>
</dbReference>
<name>A0A0D0SME1_STAGA</name>
<dbReference type="Proteomes" id="UP000283576">
    <property type="component" value="Unassembled WGS sequence"/>
</dbReference>
<organism evidence="2 5">
    <name type="scientific">Staphylococcus gallinarum</name>
    <dbReference type="NCBI Taxonomy" id="1293"/>
    <lineage>
        <taxon>Bacteria</taxon>
        <taxon>Bacillati</taxon>
        <taxon>Bacillota</taxon>
        <taxon>Bacilli</taxon>
        <taxon>Bacillales</taxon>
        <taxon>Staphylococcaceae</taxon>
        <taxon>Staphylococcus</taxon>
    </lineage>
</organism>
<evidence type="ECO:0000259" key="1">
    <source>
        <dbReference type="Pfam" id="PF02540"/>
    </source>
</evidence>
<dbReference type="InterPro" id="IPR014729">
    <property type="entry name" value="Rossmann-like_a/b/a_fold"/>
</dbReference>
<sequence>MMDQQTIIEKDQKLTEIIKPLGTVLVAFSGGVDSSFVLKKAIDVLGKYNVKGVIVKSELFREEEFNAARTLGKSLNVEIIETEIAELEDPYIIKNTPESWYHSKRLLYGELERLRDLYRFDYVLDGMIMDDLADFRPGLKARTEFNVRSVLQEATLYKDEIRKLSKQYHLPVWNKPALCSLASRIPYGEPLTFSKVNKVNEAEKYIASLGIEHVRVRYHNNIARVEVDDEAIQTVITHRNEIALHLKEFGFDYVTVDLEGYRTGSMNEVINTDYHIS</sequence>
<dbReference type="Pfam" id="PF02540">
    <property type="entry name" value="NAD_synthase"/>
    <property type="match status" value="1"/>
</dbReference>
<dbReference type="STRING" id="1293.SH09_15465"/>
<reference evidence="2 5" key="1">
    <citation type="journal article" date="2016" name="Front. Microbiol.">
        <title>Comprehensive Phylogenetic Analysis of Bovine Non-aureus Staphylococci Species Based on Whole-Genome Sequencing.</title>
        <authorList>
            <person name="Naushad S."/>
            <person name="Barkema H.W."/>
            <person name="Luby C."/>
            <person name="Condas L.A."/>
            <person name="Nobrega D.B."/>
            <person name="Carson D.A."/>
            <person name="De Buck J."/>
        </authorList>
    </citation>
    <scope>NUCLEOTIDE SEQUENCE [LARGE SCALE GENOMIC DNA]</scope>
    <source>
        <strain evidence="2 5">SNUC 1388</strain>
    </source>
</reference>
<keyword evidence="2" id="KW-0808">Transferase</keyword>
<dbReference type="PANTHER" id="PTHR43169">
    <property type="entry name" value="EXSB FAMILY PROTEIN"/>
    <property type="match status" value="1"/>
</dbReference>
<feature type="domain" description="NAD/GMP synthase" evidence="1">
    <location>
        <begin position="23"/>
        <end position="88"/>
    </location>
</feature>
<dbReference type="GO" id="GO:0016783">
    <property type="term" value="F:sulfurtransferase activity"/>
    <property type="evidence" value="ECO:0007669"/>
    <property type="project" value="InterPro"/>
</dbReference>
<accession>A0A0D0SME1</accession>
<protein>
    <submittedName>
        <fullName evidence="2">ATP-dependent sacrificial sulfur transferase LarE</fullName>
    </submittedName>
    <submittedName>
        <fullName evidence="3">PP family ATPase</fullName>
    </submittedName>
</protein>
<evidence type="ECO:0000313" key="5">
    <source>
        <dbReference type="Proteomes" id="UP000283576"/>
    </source>
</evidence>
<dbReference type="InterPro" id="IPR052188">
    <property type="entry name" value="Ni-pincer_cofactor_biosynth"/>
</dbReference>
<gene>
    <name evidence="2" type="primary">larE</name>
    <name evidence="2" type="ORF">BUZ01_03200</name>
    <name evidence="3" type="ORF">NCTC12195_04779</name>
</gene>
<dbReference type="SUPFAM" id="SSF52402">
    <property type="entry name" value="Adenine nucleotide alpha hydrolases-like"/>
    <property type="match status" value="1"/>
</dbReference>
<evidence type="ECO:0000313" key="3">
    <source>
        <dbReference type="EMBL" id="SUM35249.1"/>
    </source>
</evidence>
<dbReference type="PIRSF" id="PIRSF006661">
    <property type="entry name" value="PP-lp_UCP006661"/>
    <property type="match status" value="1"/>
</dbReference>
<dbReference type="InterPro" id="IPR022310">
    <property type="entry name" value="NAD/GMP_synthase"/>
</dbReference>
<dbReference type="EMBL" id="QXRZ01000002">
    <property type="protein sequence ID" value="RIL43641.1"/>
    <property type="molecule type" value="Genomic_DNA"/>
</dbReference>
<dbReference type="OrthoDB" id="9776919at2"/>
<evidence type="ECO:0000313" key="2">
    <source>
        <dbReference type="EMBL" id="RIL43641.1"/>
    </source>
</evidence>
<dbReference type="CDD" id="cd01990">
    <property type="entry name" value="LarE-like"/>
    <property type="match status" value="1"/>
</dbReference>
<dbReference type="Proteomes" id="UP000255277">
    <property type="component" value="Unassembled WGS sequence"/>
</dbReference>
<dbReference type="InterPro" id="IPR005232">
    <property type="entry name" value="LarE"/>
</dbReference>
<dbReference type="Gene3D" id="3.40.50.620">
    <property type="entry name" value="HUPs"/>
    <property type="match status" value="1"/>
</dbReference>
<evidence type="ECO:0000313" key="4">
    <source>
        <dbReference type="Proteomes" id="UP000255277"/>
    </source>
</evidence>
<reference evidence="3 4" key="2">
    <citation type="submission" date="2018-06" db="EMBL/GenBank/DDBJ databases">
        <authorList>
            <consortium name="Pathogen Informatics"/>
            <person name="Doyle S."/>
        </authorList>
    </citation>
    <scope>NUCLEOTIDE SEQUENCE [LARGE SCALE GENOMIC DNA]</scope>
    <source>
        <strain evidence="3 4">NCTC12195</strain>
    </source>
</reference>
<proteinExistence type="predicted"/>
<dbReference type="GO" id="GO:0006163">
    <property type="term" value="P:purine nucleotide metabolic process"/>
    <property type="evidence" value="ECO:0007669"/>
    <property type="project" value="UniProtKB-ARBA"/>
</dbReference>
<dbReference type="PANTHER" id="PTHR43169:SF2">
    <property type="entry name" value="NAD_GMP SYNTHASE DOMAIN-CONTAINING PROTEIN"/>
    <property type="match status" value="1"/>
</dbReference>
<dbReference type="AlphaFoldDB" id="A0A0D0SME1"/>